<name>A0ABU8NCA1_9PSEU</name>
<dbReference type="Pfam" id="PF14119">
    <property type="entry name" value="DUF4288"/>
    <property type="match status" value="1"/>
</dbReference>
<evidence type="ECO:0000313" key="2">
    <source>
        <dbReference type="Proteomes" id="UP001370100"/>
    </source>
</evidence>
<organism evidence="1 2">
    <name type="scientific">Actinomycetospora aeridis</name>
    <dbReference type="NCBI Taxonomy" id="3129231"/>
    <lineage>
        <taxon>Bacteria</taxon>
        <taxon>Bacillati</taxon>
        <taxon>Actinomycetota</taxon>
        <taxon>Actinomycetes</taxon>
        <taxon>Pseudonocardiales</taxon>
        <taxon>Pseudonocardiaceae</taxon>
        <taxon>Actinomycetospora</taxon>
    </lineage>
</organism>
<reference evidence="1 2" key="1">
    <citation type="submission" date="2024-03" db="EMBL/GenBank/DDBJ databases">
        <title>Actinomycetospora sp. OC33-EN06, a novel actinomycete isolated from wild orchid (Aerides multiflora).</title>
        <authorList>
            <person name="Suriyachadkun C."/>
        </authorList>
    </citation>
    <scope>NUCLEOTIDE SEQUENCE [LARGE SCALE GENOMIC DNA]</scope>
    <source>
        <strain evidence="1 2">OC33-EN06</strain>
    </source>
</reference>
<gene>
    <name evidence="1" type="ORF">WCD41_25895</name>
</gene>
<comment type="caution">
    <text evidence="1">The sequence shown here is derived from an EMBL/GenBank/DDBJ whole genome shotgun (WGS) entry which is preliminary data.</text>
</comment>
<dbReference type="Proteomes" id="UP001370100">
    <property type="component" value="Unassembled WGS sequence"/>
</dbReference>
<proteinExistence type="predicted"/>
<evidence type="ECO:0000313" key="1">
    <source>
        <dbReference type="EMBL" id="MEJ2889918.1"/>
    </source>
</evidence>
<dbReference type="RefSeq" id="WP_337717961.1">
    <property type="nucleotide sequence ID" value="NZ_JBBEGL010000009.1"/>
</dbReference>
<dbReference type="InterPro" id="IPR025630">
    <property type="entry name" value="DUF4288"/>
</dbReference>
<dbReference type="EMBL" id="JBBEGL010000009">
    <property type="protein sequence ID" value="MEJ2889918.1"/>
    <property type="molecule type" value="Genomic_DNA"/>
</dbReference>
<keyword evidence="2" id="KW-1185">Reference proteome</keyword>
<accession>A0ABU8NCA1</accession>
<sequence>MTSTDPWVAILVFRSTSDAPDYETHYREDLADVRAGDEAGARQAALAHARAQEGAVVNQFGETIELSLVRVVDVAPALGPLESGGDLYARHFRDLDAYRRFEPLMASTP</sequence>
<protein>
    <submittedName>
        <fullName evidence="1">DUF4288 domain-containing protein</fullName>
    </submittedName>
</protein>